<feature type="region of interest" description="Disordered" evidence="1">
    <location>
        <begin position="337"/>
        <end position="368"/>
    </location>
</feature>
<evidence type="ECO:0000313" key="2">
    <source>
        <dbReference type="EMBL" id="PZR14369.1"/>
    </source>
</evidence>
<comment type="caution">
    <text evidence="2">The sequence shown here is derived from an EMBL/GenBank/DDBJ whole genome shotgun (WGS) entry which is preliminary data.</text>
</comment>
<accession>A0A2W5TFR2</accession>
<dbReference type="EMBL" id="QFQP01000007">
    <property type="protein sequence ID" value="PZR14369.1"/>
    <property type="molecule type" value="Genomic_DNA"/>
</dbReference>
<gene>
    <name evidence="2" type="ORF">DI536_09905</name>
</gene>
<reference evidence="2 3" key="1">
    <citation type="submission" date="2017-08" db="EMBL/GenBank/DDBJ databases">
        <title>Infants hospitalized years apart are colonized by the same room-sourced microbial strains.</title>
        <authorList>
            <person name="Brooks B."/>
            <person name="Olm M.R."/>
            <person name="Firek B.A."/>
            <person name="Baker R."/>
            <person name="Thomas B.C."/>
            <person name="Morowitz M.J."/>
            <person name="Banfield J.F."/>
        </authorList>
    </citation>
    <scope>NUCLEOTIDE SEQUENCE [LARGE SCALE GENOMIC DNA]</scope>
    <source>
        <strain evidence="2">S2_003_000_R2_14</strain>
    </source>
</reference>
<sequence>MGAAGCAPEVPSQVQSGFKMAEHSMPFANFAAGFDASEMDAELMQRMFGDVVCENAASPCQLTPGARAFASKANKSMTGGRCEGFAVMSSLFHGQKLNPVDFGAPLARELRAAAMAPAKTPEAAAIARQGILHLGMLSGTRPGQRDVLDEAQGLVQQLTSTARTVDDYSVLCGTVGNMAELSMLPQIETWSRLPDPALRQQVPQALRRYRVDRVHGLVVEWLQRETDAGVKRELFNVLHHMYTDAAQPIDAPLVAEALRHLRENPMVLTRQSLYHLLAPHMANPEVHAAFKQALRYELDQKSGLYSLVAQDLPPDSVLEVLSTMPSLARQFGGALKPIDERPAAPPASTPLPDLPAPAGMDEALRGAK</sequence>
<protein>
    <submittedName>
        <fullName evidence="2">Uncharacterized protein</fullName>
    </submittedName>
</protein>
<evidence type="ECO:0000313" key="3">
    <source>
        <dbReference type="Proteomes" id="UP000249061"/>
    </source>
</evidence>
<evidence type="ECO:0000256" key="1">
    <source>
        <dbReference type="SAM" id="MobiDB-lite"/>
    </source>
</evidence>
<organism evidence="2 3">
    <name type="scientific">Archangium gephyra</name>
    <dbReference type="NCBI Taxonomy" id="48"/>
    <lineage>
        <taxon>Bacteria</taxon>
        <taxon>Pseudomonadati</taxon>
        <taxon>Myxococcota</taxon>
        <taxon>Myxococcia</taxon>
        <taxon>Myxococcales</taxon>
        <taxon>Cystobacterineae</taxon>
        <taxon>Archangiaceae</taxon>
        <taxon>Archangium</taxon>
    </lineage>
</organism>
<dbReference type="AlphaFoldDB" id="A0A2W5TFR2"/>
<feature type="compositionally biased region" description="Pro residues" evidence="1">
    <location>
        <begin position="343"/>
        <end position="355"/>
    </location>
</feature>
<dbReference type="Proteomes" id="UP000249061">
    <property type="component" value="Unassembled WGS sequence"/>
</dbReference>
<proteinExistence type="predicted"/>
<name>A0A2W5TFR2_9BACT</name>